<evidence type="ECO:0000313" key="12">
    <source>
        <dbReference type="Proteomes" id="UP000238007"/>
    </source>
</evidence>
<dbReference type="PANTHER" id="PTHR19376">
    <property type="entry name" value="DNA-DIRECTED RNA POLYMERASE"/>
    <property type="match status" value="1"/>
</dbReference>
<dbReference type="OrthoDB" id="9815296at2"/>
<dbReference type="Gene3D" id="2.40.40.20">
    <property type="match status" value="1"/>
</dbReference>
<sequence>MNQELTNNPFNPLTPAKTFDEIKVSLASPERILSWSFGEIKKPETINYRTFKPERDGLFCARIFGPIKDYECLCGKYKRMKYRGVVCEKCGVEVTLQKVRRERMGHIELAAPVAHIWFLKSLPSRIGLMLDMTLRDLERILYFENYVVIEPGLTDLTYGQLMTEEEFNDAQDLYGMDAFQANIGAEAIREMLSQIDLEGEADQLRADLKEATGELKPKKIIKRLKIVESFLESGNRPEWMVMTVIPVIPPELRPLVPLDGGRFATSDLNDLYRRVINRNNRLKRLIELRAPDIIVRNEKRMLQESVDALFDNGRRGRVITGANKRPLKSLSDMLKGKQGRFRQNLLGKRVDFSGRSVIVTGPELKLHQCGLPKKMALELFKPFIYSRLEAKGLSSTVKQAKKLVEKERPEVWDILDEVIREHPVFLNRAPTLHRLGIQAFEPTLIEGKAIQLHPLVCSAFNADFDGDQMAVHVPLSLEAQLEARVLMMSTNNVLSPANGAPIIVPSQDMILGLYYTTIMREGMKGEGMEFRDIEEVEHALNAGEVHLHAKISARMPQIDKEGNEVMIRFETTPGRMRLGGLLPMNTKAPFDLVNRLLRKKEVQQVIDTVYRYCGQKESVIFCDQIMTMGFREAFKAGISFGKDDMVIPDNKWELVGETRDLVKDFEQQYMDGLITQGEKYNKVVDAWSKANDKVTDAMMSTISDSGRDANGAENEPNSVYMMAHSGARGSVTQMKQLGGMRGLMAKPNGEIIETPIISNFKEGLTVLEYFNSTHGARKGLSDTALKTANSGYLTRRLVDVAQDCIVREIDCGTDRAITAEAAVNDGEVVSSLAERVLGRVSADDVLKPGTDEVIVEAGELIDERKADMIDVAAIGKMRIRSPLTCEAEDGVCAMCYGRDLARGTRVNIGEAVGIIAAQSIGEPGTQLTMRTFHIGGVAQGGQQSFQEASQPGKIRFDNASLLENAAGEMVVMGRNMVLSITDAEGTELANHKVGYGSKVFVKEGQDILRGDKLFEWDPYTLPIIAEKSGTAKYVDLVNGIAVREDTDDATGMTQRIVSDWRAAPKGNELAPKIIVAGADGEVMLKDDGNPVAYGMSVDAILSVEDGQEIKAGDVVARIPREGAKTKDITGGLPRVAELFEARRPKDHAIIAEIDGYVRFGKDYKNKRRIAIESSDDAEVKVEYMVPKGKHIPVAEGDFVQKGDYIMDGNPAPHDILAVMGVEALADYMIDEVQDVYRLQGVKINDKHIEVIVRQMLQKWEIQDSGDTVLLKGENVDKAEFDEANAKALKRGDRPATGEPILLGITKASLQTRSFISAASFQETTRVLTESSVQGKRDKLIGLKENVIVGRLIPAGTGGATQQMRKVAADRDNVVLDARRIEAEKAAALAAPMESSNDVSESDVFSDLAVDTPEGNA</sequence>
<evidence type="ECO:0000256" key="7">
    <source>
        <dbReference type="HAMAP-Rule" id="MF_01322"/>
    </source>
</evidence>
<dbReference type="Pfam" id="PF04997">
    <property type="entry name" value="RNA_pol_Rpb1_1"/>
    <property type="match status" value="1"/>
</dbReference>
<dbReference type="InterPro" id="IPR012754">
    <property type="entry name" value="DNA-dir_RpoC_beta_prime_bact"/>
</dbReference>
<dbReference type="HAMAP" id="MF_01322">
    <property type="entry name" value="RNApol_bact_RpoC"/>
    <property type="match status" value="1"/>
</dbReference>
<dbReference type="CDD" id="cd01609">
    <property type="entry name" value="RNAP_beta'_N"/>
    <property type="match status" value="1"/>
</dbReference>
<dbReference type="SMART" id="SM00663">
    <property type="entry name" value="RPOLA_N"/>
    <property type="match status" value="1"/>
</dbReference>
<dbReference type="InterPro" id="IPR007081">
    <property type="entry name" value="RNA_pol_Rpb1_5"/>
</dbReference>
<dbReference type="Gene3D" id="4.10.860.120">
    <property type="entry name" value="RNA polymerase II, clamp domain"/>
    <property type="match status" value="1"/>
</dbReference>
<evidence type="ECO:0000256" key="4">
    <source>
        <dbReference type="ARBA" id="ARBA00022723"/>
    </source>
</evidence>
<dbReference type="Pfam" id="PF04983">
    <property type="entry name" value="RNA_pol_Rpb1_3"/>
    <property type="match status" value="1"/>
</dbReference>
<feature type="binding site" evidence="7">
    <location>
        <position position="72"/>
    </location>
    <ligand>
        <name>Zn(2+)</name>
        <dbReference type="ChEBI" id="CHEBI:29105"/>
        <label>1</label>
    </ligand>
</feature>
<comment type="caution">
    <text evidence="11">The sequence shown here is derived from an EMBL/GenBank/DDBJ whole genome shotgun (WGS) entry which is preliminary data.</text>
</comment>
<reference evidence="11 12" key="1">
    <citation type="submission" date="2018-03" db="EMBL/GenBank/DDBJ databases">
        <title>Genomic Encyclopedia of Archaeal and Bacterial Type Strains, Phase II (KMG-II): from individual species to whole genera.</title>
        <authorList>
            <person name="Goeker M."/>
        </authorList>
    </citation>
    <scope>NUCLEOTIDE SEQUENCE [LARGE SCALE GENOMIC DNA]</scope>
    <source>
        <strain evidence="11 12">DSM 101533</strain>
    </source>
</reference>
<evidence type="ECO:0000256" key="9">
    <source>
        <dbReference type="SAM" id="MobiDB-lite"/>
    </source>
</evidence>
<name>A0A2T0VWG7_9RHOB</name>
<dbReference type="PANTHER" id="PTHR19376:SF54">
    <property type="entry name" value="DNA-DIRECTED RNA POLYMERASE SUBUNIT BETA"/>
    <property type="match status" value="1"/>
</dbReference>
<dbReference type="InterPro" id="IPR044893">
    <property type="entry name" value="RNA_pol_Rpb1_clamp_domain"/>
</dbReference>
<dbReference type="Gene3D" id="1.10.150.390">
    <property type="match status" value="1"/>
</dbReference>
<feature type="binding site" evidence="7">
    <location>
        <position position="467"/>
    </location>
    <ligand>
        <name>Mg(2+)</name>
        <dbReference type="ChEBI" id="CHEBI:18420"/>
    </ligand>
</feature>
<dbReference type="GO" id="GO:0003899">
    <property type="term" value="F:DNA-directed RNA polymerase activity"/>
    <property type="evidence" value="ECO:0007669"/>
    <property type="project" value="UniProtKB-UniRule"/>
</dbReference>
<evidence type="ECO:0000256" key="8">
    <source>
        <dbReference type="RuleBase" id="RU004279"/>
    </source>
</evidence>
<dbReference type="Pfam" id="PF05000">
    <property type="entry name" value="RNA_pol_Rpb1_4"/>
    <property type="match status" value="1"/>
</dbReference>
<feature type="binding site" evidence="7">
    <location>
        <position position="465"/>
    </location>
    <ligand>
        <name>Mg(2+)</name>
        <dbReference type="ChEBI" id="CHEBI:18420"/>
    </ligand>
</feature>
<keyword evidence="5 7" id="KW-0804">Transcription</keyword>
<comment type="function">
    <text evidence="7 8">DNA-dependent RNA polymerase catalyzes the transcription of DNA into RNA using the four ribonucleoside triphosphates as substrates.</text>
</comment>
<keyword evidence="1 7" id="KW-0240">DNA-directed RNA polymerase</keyword>
<dbReference type="EMBL" id="PVTP01000009">
    <property type="protein sequence ID" value="PRY76254.1"/>
    <property type="molecule type" value="Genomic_DNA"/>
</dbReference>
<keyword evidence="3 7" id="KW-0548">Nucleotidyltransferase</keyword>
<evidence type="ECO:0000256" key="6">
    <source>
        <dbReference type="ARBA" id="ARBA00048552"/>
    </source>
</evidence>
<feature type="region of interest" description="Disordered" evidence="9">
    <location>
        <begin position="1387"/>
        <end position="1416"/>
    </location>
</feature>
<feature type="domain" description="RNA polymerase N-terminal" evidence="10">
    <location>
        <begin position="238"/>
        <end position="517"/>
    </location>
</feature>
<dbReference type="CDD" id="cd02655">
    <property type="entry name" value="RNAP_beta'_C"/>
    <property type="match status" value="1"/>
</dbReference>
<keyword evidence="7" id="KW-0862">Zinc</keyword>
<protein>
    <recommendedName>
        <fullName evidence="7">DNA-directed RNA polymerase subunit beta'</fullName>
        <shortName evidence="7">RNAP subunit beta'</shortName>
        <ecNumber evidence="7">2.7.7.6</ecNumber>
    </recommendedName>
    <alternativeName>
        <fullName evidence="7">RNA polymerase subunit beta'</fullName>
    </alternativeName>
    <alternativeName>
        <fullName evidence="7">Transcriptase subunit beta'</fullName>
    </alternativeName>
</protein>
<feature type="binding site" evidence="7">
    <location>
        <position position="87"/>
    </location>
    <ligand>
        <name>Zn(2+)</name>
        <dbReference type="ChEBI" id="CHEBI:29105"/>
        <label>1</label>
    </ligand>
</feature>
<evidence type="ECO:0000313" key="11">
    <source>
        <dbReference type="EMBL" id="PRY76254.1"/>
    </source>
</evidence>
<dbReference type="InterPro" id="IPR006592">
    <property type="entry name" value="RNA_pol_N"/>
</dbReference>
<dbReference type="InterPro" id="IPR007083">
    <property type="entry name" value="RNA_pol_Rpb1_4"/>
</dbReference>
<dbReference type="InterPro" id="IPR000722">
    <property type="entry name" value="RNA_pol_asu"/>
</dbReference>
<evidence type="ECO:0000259" key="10">
    <source>
        <dbReference type="SMART" id="SM00663"/>
    </source>
</evidence>
<accession>A0A2T0VWG7</accession>
<dbReference type="InterPro" id="IPR045867">
    <property type="entry name" value="DNA-dir_RpoC_beta_prime"/>
</dbReference>
<comment type="cofactor">
    <cofactor evidence="7">
        <name>Zn(2+)</name>
        <dbReference type="ChEBI" id="CHEBI:29105"/>
    </cofactor>
    <text evidence="7">Binds 2 Zn(2+) ions per subunit.</text>
</comment>
<comment type="similarity">
    <text evidence="7 8">Belongs to the RNA polymerase beta' chain family.</text>
</comment>
<keyword evidence="2 7" id="KW-0808">Transferase</keyword>
<dbReference type="GO" id="GO:0008270">
    <property type="term" value="F:zinc ion binding"/>
    <property type="evidence" value="ECO:0007669"/>
    <property type="project" value="UniProtKB-UniRule"/>
</dbReference>
<dbReference type="InterPro" id="IPR007066">
    <property type="entry name" value="RNA_pol_Rpb1_3"/>
</dbReference>
<feature type="binding site" evidence="7">
    <location>
        <position position="74"/>
    </location>
    <ligand>
        <name>Zn(2+)</name>
        <dbReference type="ChEBI" id="CHEBI:29105"/>
        <label>1</label>
    </ligand>
</feature>
<evidence type="ECO:0000256" key="1">
    <source>
        <dbReference type="ARBA" id="ARBA00022478"/>
    </source>
</evidence>
<dbReference type="Gene3D" id="1.10.132.30">
    <property type="match status" value="1"/>
</dbReference>
<dbReference type="Proteomes" id="UP000238007">
    <property type="component" value="Unassembled WGS sequence"/>
</dbReference>
<keyword evidence="4 7" id="KW-0479">Metal-binding</keyword>
<feature type="binding site" evidence="7">
    <location>
        <position position="90"/>
    </location>
    <ligand>
        <name>Zn(2+)</name>
        <dbReference type="ChEBI" id="CHEBI:29105"/>
        <label>1</label>
    </ligand>
</feature>
<feature type="binding site" evidence="7">
    <location>
        <position position="463"/>
    </location>
    <ligand>
        <name>Mg(2+)</name>
        <dbReference type="ChEBI" id="CHEBI:18420"/>
    </ligand>
</feature>
<dbReference type="SUPFAM" id="SSF64484">
    <property type="entry name" value="beta and beta-prime subunits of DNA dependent RNA-polymerase"/>
    <property type="match status" value="1"/>
</dbReference>
<evidence type="ECO:0000256" key="3">
    <source>
        <dbReference type="ARBA" id="ARBA00022695"/>
    </source>
</evidence>
<dbReference type="EC" id="2.7.7.6" evidence="7"/>
<dbReference type="Gene3D" id="1.10.40.90">
    <property type="match status" value="1"/>
</dbReference>
<keyword evidence="7" id="KW-0460">Magnesium</keyword>
<organism evidence="11 12">
    <name type="scientific">Yoonia maritima</name>
    <dbReference type="NCBI Taxonomy" id="1435347"/>
    <lineage>
        <taxon>Bacteria</taxon>
        <taxon>Pseudomonadati</taxon>
        <taxon>Pseudomonadota</taxon>
        <taxon>Alphaproteobacteria</taxon>
        <taxon>Rhodobacterales</taxon>
        <taxon>Paracoccaceae</taxon>
        <taxon>Yoonia</taxon>
    </lineage>
</organism>
<evidence type="ECO:0000256" key="5">
    <source>
        <dbReference type="ARBA" id="ARBA00023163"/>
    </source>
</evidence>
<feature type="binding site" evidence="7">
    <location>
        <position position="885"/>
    </location>
    <ligand>
        <name>Zn(2+)</name>
        <dbReference type="ChEBI" id="CHEBI:29105"/>
        <label>2</label>
    </ligand>
</feature>
<keyword evidence="12" id="KW-1185">Reference proteome</keyword>
<dbReference type="Gene3D" id="1.10.274.100">
    <property type="entry name" value="RNA polymerase Rpb1, domain 3"/>
    <property type="match status" value="2"/>
</dbReference>
<comment type="catalytic activity">
    <reaction evidence="6 7 8">
        <text>RNA(n) + a ribonucleoside 5'-triphosphate = RNA(n+1) + diphosphate</text>
        <dbReference type="Rhea" id="RHEA:21248"/>
        <dbReference type="Rhea" id="RHEA-COMP:14527"/>
        <dbReference type="Rhea" id="RHEA-COMP:17342"/>
        <dbReference type="ChEBI" id="CHEBI:33019"/>
        <dbReference type="ChEBI" id="CHEBI:61557"/>
        <dbReference type="ChEBI" id="CHEBI:140395"/>
        <dbReference type="EC" id="2.7.7.6"/>
    </reaction>
</comment>
<dbReference type="GO" id="GO:0003677">
    <property type="term" value="F:DNA binding"/>
    <property type="evidence" value="ECO:0007669"/>
    <property type="project" value="UniProtKB-UniRule"/>
</dbReference>
<dbReference type="Gene3D" id="2.40.50.100">
    <property type="match status" value="3"/>
</dbReference>
<dbReference type="InterPro" id="IPR007080">
    <property type="entry name" value="RNA_pol_Rpb1_1"/>
</dbReference>
<dbReference type="InterPro" id="IPR042102">
    <property type="entry name" value="RNA_pol_Rpb1_3_sf"/>
</dbReference>
<dbReference type="Pfam" id="PF04998">
    <property type="entry name" value="RNA_pol_Rpb1_5"/>
    <property type="match status" value="1"/>
</dbReference>
<dbReference type="Pfam" id="PF00623">
    <property type="entry name" value="RNA_pol_Rpb1_2"/>
    <property type="match status" value="1"/>
</dbReference>
<comment type="subunit">
    <text evidence="7">The RNAP catalytic core consists of 2 alpha, 1 beta, 1 beta' and 1 omega subunit. When a sigma factor is associated with the core the holoenzyme is formed, which can initiate transcription.</text>
</comment>
<feature type="binding site" evidence="7">
    <location>
        <position position="892"/>
    </location>
    <ligand>
        <name>Zn(2+)</name>
        <dbReference type="ChEBI" id="CHEBI:29105"/>
        <label>2</label>
    </ligand>
</feature>
<evidence type="ECO:0000256" key="2">
    <source>
        <dbReference type="ARBA" id="ARBA00022679"/>
    </source>
</evidence>
<dbReference type="GO" id="GO:0000428">
    <property type="term" value="C:DNA-directed RNA polymerase complex"/>
    <property type="evidence" value="ECO:0007669"/>
    <property type="project" value="UniProtKB-KW"/>
</dbReference>
<dbReference type="GO" id="GO:0000287">
    <property type="term" value="F:magnesium ion binding"/>
    <property type="evidence" value="ECO:0007669"/>
    <property type="project" value="UniProtKB-UniRule"/>
</dbReference>
<feature type="binding site" evidence="7">
    <location>
        <position position="895"/>
    </location>
    <ligand>
        <name>Zn(2+)</name>
        <dbReference type="ChEBI" id="CHEBI:29105"/>
        <label>2</label>
    </ligand>
</feature>
<feature type="binding site" evidence="7">
    <location>
        <position position="811"/>
    </location>
    <ligand>
        <name>Zn(2+)</name>
        <dbReference type="ChEBI" id="CHEBI:29105"/>
        <label>2</label>
    </ligand>
</feature>
<gene>
    <name evidence="7" type="primary">rpoC</name>
    <name evidence="11" type="ORF">CLV80_10953</name>
</gene>
<dbReference type="InterPro" id="IPR038120">
    <property type="entry name" value="Rpb1_funnel_sf"/>
</dbReference>
<proteinExistence type="inferred from homology"/>
<dbReference type="GO" id="GO:0006351">
    <property type="term" value="P:DNA-templated transcription"/>
    <property type="evidence" value="ECO:0007669"/>
    <property type="project" value="UniProtKB-UniRule"/>
</dbReference>
<dbReference type="NCBIfam" id="TIGR02386">
    <property type="entry name" value="rpoC_TIGR"/>
    <property type="match status" value="1"/>
</dbReference>
<dbReference type="RefSeq" id="WP_106358374.1">
    <property type="nucleotide sequence ID" value="NZ_PVTP01000009.1"/>
</dbReference>
<dbReference type="Gene3D" id="1.10.1790.20">
    <property type="match status" value="1"/>
</dbReference>
<comment type="cofactor">
    <cofactor evidence="7">
        <name>Mg(2+)</name>
        <dbReference type="ChEBI" id="CHEBI:18420"/>
    </cofactor>
    <text evidence="7">Binds 1 Mg(2+) ion per subunit.</text>
</comment>